<dbReference type="InterPro" id="IPR009908">
    <property type="entry name" value="Methylamine_util_MauE"/>
</dbReference>
<name>A0A0F0H6G6_LENAE</name>
<dbReference type="UniPathway" id="UPA00895"/>
<evidence type="ECO:0000256" key="5">
    <source>
        <dbReference type="SAM" id="Phobius"/>
    </source>
</evidence>
<gene>
    <name evidence="7" type="ORF">UK23_08395</name>
</gene>
<dbReference type="EMBL" id="JYJG01000044">
    <property type="protein sequence ID" value="KJK51100.1"/>
    <property type="molecule type" value="Genomic_DNA"/>
</dbReference>
<reference evidence="7 8" key="1">
    <citation type="submission" date="2015-02" db="EMBL/GenBank/DDBJ databases">
        <authorList>
            <person name="Ju K.-S."/>
            <person name="Doroghazi J.R."/>
            <person name="Metcalf W."/>
        </authorList>
    </citation>
    <scope>NUCLEOTIDE SEQUENCE [LARGE SCALE GENOMIC DNA]</scope>
    <source>
        <strain evidence="7 8">NRRL B-16140</strain>
    </source>
</reference>
<keyword evidence="2 5" id="KW-0812">Transmembrane</keyword>
<dbReference type="GO" id="GO:0016020">
    <property type="term" value="C:membrane"/>
    <property type="evidence" value="ECO:0007669"/>
    <property type="project" value="UniProtKB-SubCell"/>
</dbReference>
<dbReference type="Pfam" id="PF07291">
    <property type="entry name" value="MauE"/>
    <property type="match status" value="1"/>
</dbReference>
<evidence type="ECO:0000256" key="4">
    <source>
        <dbReference type="ARBA" id="ARBA00023136"/>
    </source>
</evidence>
<dbReference type="GO" id="GO:0030416">
    <property type="term" value="P:methylamine metabolic process"/>
    <property type="evidence" value="ECO:0007669"/>
    <property type="project" value="InterPro"/>
</dbReference>
<evidence type="ECO:0000313" key="8">
    <source>
        <dbReference type="Proteomes" id="UP000033393"/>
    </source>
</evidence>
<feature type="transmembrane region" description="Helical" evidence="5">
    <location>
        <begin position="73"/>
        <end position="95"/>
    </location>
</feature>
<protein>
    <recommendedName>
        <fullName evidence="6">Methylamine utilisation protein MauE domain-containing protein</fullName>
    </recommendedName>
</protein>
<evidence type="ECO:0000256" key="1">
    <source>
        <dbReference type="ARBA" id="ARBA00004141"/>
    </source>
</evidence>
<comment type="caution">
    <text evidence="7">The sequence shown here is derived from an EMBL/GenBank/DDBJ whole genome shotgun (WGS) entry which is preliminary data.</text>
</comment>
<dbReference type="AlphaFoldDB" id="A0A0F0H6G6"/>
<evidence type="ECO:0000256" key="2">
    <source>
        <dbReference type="ARBA" id="ARBA00022692"/>
    </source>
</evidence>
<feature type="domain" description="Methylamine utilisation protein MauE" evidence="6">
    <location>
        <begin position="1"/>
        <end position="129"/>
    </location>
</feature>
<comment type="subcellular location">
    <subcellularLocation>
        <location evidence="1">Membrane</location>
        <topology evidence="1">Multi-pass membrane protein</topology>
    </subcellularLocation>
</comment>
<accession>A0A0F0H6G6</accession>
<keyword evidence="3 5" id="KW-1133">Transmembrane helix</keyword>
<evidence type="ECO:0000256" key="3">
    <source>
        <dbReference type="ARBA" id="ARBA00022989"/>
    </source>
</evidence>
<sequence length="173" mass="17501">MHYVALACRCLVGLVFLISFSTKVAPSAFRAFAQSLRTMNVLPVPLVRPAAVAVVCVELAVAASLVWTASARAGALLAALLLAAFSVAIVVSSTRNANATCRCFGAGGGRLGVRHVVRNALLFVACLVVSFGSAAPADPEVAVAAAGAGVIAALLVVGMDPVAELFGRSRPAI</sequence>
<proteinExistence type="predicted"/>
<dbReference type="RefSeq" id="WP_045310829.1">
    <property type="nucleotide sequence ID" value="NZ_JYJG01000044.1"/>
</dbReference>
<keyword evidence="4 5" id="KW-0472">Membrane</keyword>
<feature type="transmembrane region" description="Helical" evidence="5">
    <location>
        <begin position="46"/>
        <end position="67"/>
    </location>
</feature>
<evidence type="ECO:0000313" key="7">
    <source>
        <dbReference type="EMBL" id="KJK51100.1"/>
    </source>
</evidence>
<feature type="transmembrane region" description="Helical" evidence="5">
    <location>
        <begin position="116"/>
        <end position="135"/>
    </location>
</feature>
<feature type="transmembrane region" description="Helical" evidence="5">
    <location>
        <begin position="6"/>
        <end position="25"/>
    </location>
</feature>
<organism evidence="7 8">
    <name type="scientific">Lentzea aerocolonigenes</name>
    <name type="common">Lechevalieria aerocolonigenes</name>
    <name type="synonym">Saccharothrix aerocolonigenes</name>
    <dbReference type="NCBI Taxonomy" id="68170"/>
    <lineage>
        <taxon>Bacteria</taxon>
        <taxon>Bacillati</taxon>
        <taxon>Actinomycetota</taxon>
        <taxon>Actinomycetes</taxon>
        <taxon>Pseudonocardiales</taxon>
        <taxon>Pseudonocardiaceae</taxon>
        <taxon>Lentzea</taxon>
    </lineage>
</organism>
<keyword evidence="8" id="KW-1185">Reference proteome</keyword>
<feature type="transmembrane region" description="Helical" evidence="5">
    <location>
        <begin position="141"/>
        <end position="163"/>
    </location>
</feature>
<evidence type="ECO:0000259" key="6">
    <source>
        <dbReference type="Pfam" id="PF07291"/>
    </source>
</evidence>
<dbReference type="Proteomes" id="UP000033393">
    <property type="component" value="Unassembled WGS sequence"/>
</dbReference>
<dbReference type="PATRIC" id="fig|68170.10.peg.8924"/>